<comment type="caution">
    <text evidence="2">The sequence shown here is derived from an EMBL/GenBank/DDBJ whole genome shotgun (WGS) entry which is preliminary data.</text>
</comment>
<evidence type="ECO:0000313" key="2">
    <source>
        <dbReference type="EMBL" id="MPY32257.1"/>
    </source>
</evidence>
<sequence length="80" mass="8954">MRRRSPRRRRPCARRSTRRRTRSAASRNTAPRATAVPDLGGGTRRPRCRGRRVPQPPQPPQPCAGPTDPHTRQPGSSRPA</sequence>
<feature type="region of interest" description="Disordered" evidence="1">
    <location>
        <begin position="1"/>
        <end position="80"/>
    </location>
</feature>
<dbReference type="Proteomes" id="UP000325849">
    <property type="component" value="Unassembled WGS sequence"/>
</dbReference>
<gene>
    <name evidence="2" type="ORF">FNH09_13510</name>
</gene>
<evidence type="ECO:0000256" key="1">
    <source>
        <dbReference type="SAM" id="MobiDB-lite"/>
    </source>
</evidence>
<organism evidence="2 3">
    <name type="scientific">Streptomyces adustus</name>
    <dbReference type="NCBI Taxonomy" id="1609272"/>
    <lineage>
        <taxon>Bacteria</taxon>
        <taxon>Bacillati</taxon>
        <taxon>Actinomycetota</taxon>
        <taxon>Actinomycetes</taxon>
        <taxon>Kitasatosporales</taxon>
        <taxon>Streptomycetaceae</taxon>
        <taxon>Streptomyces</taxon>
    </lineage>
</organism>
<feature type="compositionally biased region" description="Basic residues" evidence="1">
    <location>
        <begin position="1"/>
        <end position="22"/>
    </location>
</feature>
<accession>A0A5N8VAM1</accession>
<feature type="compositionally biased region" description="Pro residues" evidence="1">
    <location>
        <begin position="54"/>
        <end position="63"/>
    </location>
</feature>
<reference evidence="2 3" key="1">
    <citation type="submission" date="2019-07" db="EMBL/GenBank/DDBJ databases">
        <title>New species of Amycolatopsis and Streptomyces.</title>
        <authorList>
            <person name="Duangmal K."/>
            <person name="Teo W.F.A."/>
            <person name="Lipun K."/>
        </authorList>
    </citation>
    <scope>NUCLEOTIDE SEQUENCE [LARGE SCALE GENOMIC DNA]</scope>
    <source>
        <strain evidence="2 3">NBRC 109810</strain>
    </source>
</reference>
<evidence type="ECO:0000313" key="3">
    <source>
        <dbReference type="Proteomes" id="UP000325849"/>
    </source>
</evidence>
<dbReference type="EMBL" id="VJZD01000043">
    <property type="protein sequence ID" value="MPY32257.1"/>
    <property type="molecule type" value="Genomic_DNA"/>
</dbReference>
<feature type="compositionally biased region" description="Low complexity" evidence="1">
    <location>
        <begin position="23"/>
        <end position="35"/>
    </location>
</feature>
<protein>
    <submittedName>
        <fullName evidence="2">Uncharacterized protein</fullName>
    </submittedName>
</protein>
<name>A0A5N8VAM1_9ACTN</name>
<keyword evidence="3" id="KW-1185">Reference proteome</keyword>
<proteinExistence type="predicted"/>
<dbReference type="AlphaFoldDB" id="A0A5N8VAM1"/>